<evidence type="ECO:0000313" key="1">
    <source>
        <dbReference type="EMBL" id="BAC71432.1"/>
    </source>
</evidence>
<protein>
    <submittedName>
        <fullName evidence="1">Uncharacterized protein</fullName>
    </submittedName>
</protein>
<accession>Q82H26</accession>
<reference evidence="1 2" key="1">
    <citation type="journal article" date="2001" name="Proc. Natl. Acad. Sci. U.S.A.">
        <title>Genome sequence of an industrial microorganism Streptomyces avermitilis: deducing the ability of producing secondary metabolites.</title>
        <authorList>
            <person name="Omura S."/>
            <person name="Ikeda H."/>
            <person name="Ishikawa J."/>
            <person name="Hanamoto A."/>
            <person name="Takahashi C."/>
            <person name="Shinose M."/>
            <person name="Takahashi Y."/>
            <person name="Horikawa H."/>
            <person name="Nakazawa H."/>
            <person name="Osonoe T."/>
            <person name="Kikuchi H."/>
            <person name="Shiba T."/>
            <person name="Sakaki Y."/>
            <person name="Hattori M."/>
        </authorList>
    </citation>
    <scope>NUCLEOTIDE SEQUENCE [LARGE SCALE GENOMIC DNA]</scope>
    <source>
        <strain evidence="2">ATCC 31267 / DSM 46492 / JCM 5070 / NBRC 14893 / NCIMB 12804 / NRRL 8165 / MA-4680</strain>
    </source>
</reference>
<name>Q82H26_STRAW</name>
<proteinExistence type="predicted"/>
<dbReference type="AlphaFoldDB" id="Q82H26"/>
<dbReference type="eggNOG" id="ENOG5031VGN">
    <property type="taxonomic scope" value="Bacteria"/>
</dbReference>
<reference evidence="1 2" key="3">
    <citation type="journal article" date="2014" name="J. Ind. Microbiol. Biotechnol.">
        <title>Genome mining of the Streptomyces avermitilis genome and development of genome-minimized hosts for heterologous expression of biosynthetic gene clusters.</title>
        <authorList>
            <person name="Ikeda H."/>
            <person name="Shin-ya K."/>
            <person name="Omura S."/>
        </authorList>
    </citation>
    <scope>NUCLEOTIDE SEQUENCE [LARGE SCALE GENOMIC DNA]</scope>
    <source>
        <strain evidence="2">ATCC 31267 / DSM 46492 / JCM 5070 / NBRC 14893 / NCIMB 12804 / NRRL 8165 / MA-4680</strain>
    </source>
</reference>
<organism evidence="1 2">
    <name type="scientific">Streptomyces avermitilis (strain ATCC 31267 / DSM 46492 / JCM 5070 / NBRC 14893 / NCIMB 12804 / NRRL 8165 / MA-4680)</name>
    <dbReference type="NCBI Taxonomy" id="227882"/>
    <lineage>
        <taxon>Bacteria</taxon>
        <taxon>Bacillati</taxon>
        <taxon>Actinomycetota</taxon>
        <taxon>Actinomycetes</taxon>
        <taxon>Kitasatosporales</taxon>
        <taxon>Streptomycetaceae</taxon>
        <taxon>Streptomyces</taxon>
    </lineage>
</organism>
<dbReference type="EMBL" id="BA000030">
    <property type="protein sequence ID" value="BAC71432.1"/>
    <property type="molecule type" value="Genomic_DNA"/>
</dbReference>
<sequence>MMARELRAQLSASRGGWRLYVVVRGSVEPWLEHCFGPGDRLLTFTERARALTALGFVQAPAAEWEWTEFSTDPADPASPVWLLASVLVRSRQEAAA</sequence>
<reference evidence="1 2" key="2">
    <citation type="journal article" date="2003" name="Nat. Biotechnol.">
        <title>Complete genome sequence and comparative analysis of the industrial microorganism Streptomyces avermitilis.</title>
        <authorList>
            <person name="Ikeda H."/>
            <person name="Ishikawa J."/>
            <person name="Hanamoto A."/>
            <person name="Shinose M."/>
            <person name="Kikuchi H."/>
            <person name="Shiba T."/>
            <person name="Sakaki Y."/>
            <person name="Hattori M."/>
            <person name="Omura S."/>
        </authorList>
    </citation>
    <scope>NUCLEOTIDE SEQUENCE [LARGE SCALE GENOMIC DNA]</scope>
    <source>
        <strain evidence="2">ATCC 31267 / DSM 46492 / JCM 5070 / NBRC 14893 / NCIMB 12804 / NRRL 8165 / MA-4680</strain>
    </source>
</reference>
<dbReference type="Proteomes" id="UP000000428">
    <property type="component" value="Chromosome"/>
</dbReference>
<dbReference type="InterPro" id="IPR046270">
    <property type="entry name" value="DUF6303"/>
</dbReference>
<keyword evidence="2" id="KW-1185">Reference proteome</keyword>
<gene>
    <name evidence="1" type="ORF">SAVERM_3720</name>
</gene>
<dbReference type="HOGENOM" id="CLU_174860_0_0_11"/>
<dbReference type="Pfam" id="PF19820">
    <property type="entry name" value="DUF6303"/>
    <property type="match status" value="1"/>
</dbReference>
<evidence type="ECO:0000313" key="2">
    <source>
        <dbReference type="Proteomes" id="UP000000428"/>
    </source>
</evidence>
<dbReference type="KEGG" id="sma:SAVERM_3720"/>